<accession>A0ABP7V257</accession>
<protein>
    <recommendedName>
        <fullName evidence="2">TIR domain-containing protein</fullName>
    </recommendedName>
</protein>
<dbReference type="InterPro" id="IPR035897">
    <property type="entry name" value="Toll_tir_struct_dom_sf"/>
</dbReference>
<dbReference type="Gene3D" id="3.40.50.10140">
    <property type="entry name" value="Toll/interleukin-1 receptor homology (TIR) domain"/>
    <property type="match status" value="1"/>
</dbReference>
<evidence type="ECO:0000256" key="1">
    <source>
        <dbReference type="SAM" id="MobiDB-lite"/>
    </source>
</evidence>
<dbReference type="EMBL" id="BAAAZY010000010">
    <property type="protein sequence ID" value="GAA4057577.1"/>
    <property type="molecule type" value="Genomic_DNA"/>
</dbReference>
<feature type="domain" description="TIR" evidence="2">
    <location>
        <begin position="16"/>
        <end position="148"/>
    </location>
</feature>
<evidence type="ECO:0000259" key="2">
    <source>
        <dbReference type="Pfam" id="PF13676"/>
    </source>
</evidence>
<feature type="compositionally biased region" description="Basic and acidic residues" evidence="1">
    <location>
        <begin position="431"/>
        <end position="442"/>
    </location>
</feature>
<dbReference type="NCBIfam" id="NF040588">
    <property type="entry name" value="FxsC_Nterm"/>
    <property type="match status" value="1"/>
</dbReference>
<dbReference type="InterPro" id="IPR026367">
    <property type="entry name" value="FxsC_C"/>
</dbReference>
<comment type="caution">
    <text evidence="3">The sequence shown here is derived from an EMBL/GenBank/DDBJ whole genome shotgun (WGS) entry which is preliminary data.</text>
</comment>
<dbReference type="Pfam" id="PF13676">
    <property type="entry name" value="TIR_2"/>
    <property type="match status" value="1"/>
</dbReference>
<keyword evidence="4" id="KW-1185">Reference proteome</keyword>
<dbReference type="NCBIfam" id="TIGR04276">
    <property type="entry name" value="FxsC_Cterm"/>
    <property type="match status" value="1"/>
</dbReference>
<feature type="region of interest" description="Disordered" evidence="1">
    <location>
        <begin position="397"/>
        <end position="442"/>
    </location>
</feature>
<sequence>MQPTAPLRADATAPYFFLSYAHTPRDETDDSDPDVWVHRLFRDLCEDIRQLTAVPIGASGYMDRSMRAGQLWTTELGDALAACRVFVPLYSPRYFHSSWCGKEWTIFANRAARYRTEGHRGTPGAIVPALWAPIEDHQLPDTVRDIQYKHPELGDRYPDYGFYGLMKLSSQRRHYQRAVFELARRIIDVGKRVVVEPGETPAWDAVHDTFATLRTGRMLRITVAAGSLDRLPEGRSPDYYGPSALDWNPFRPECPRPLAEMAAAIAERNGFRPDLQAFDTWHSEAGGTPSGGGSAAVAGPEVMLLDRWLLRDPEQRTRLSKFDATHRPATGLMVPWNDDDPDSEDAKQALTAETAATLPRTVSQAEQACRPAVRGIPDHESFDALLPRVVQWAAAQHLKQAPAQPPPGRATPRFRLSIAGHDDNLSPVHRPHAEEEDRDEQP</sequence>
<gene>
    <name evidence="3" type="ORF">GCM10022233_32500</name>
</gene>
<dbReference type="InterPro" id="IPR000157">
    <property type="entry name" value="TIR_dom"/>
</dbReference>
<evidence type="ECO:0000313" key="4">
    <source>
        <dbReference type="Proteomes" id="UP001499984"/>
    </source>
</evidence>
<dbReference type="Proteomes" id="UP001499984">
    <property type="component" value="Unassembled WGS sequence"/>
</dbReference>
<proteinExistence type="predicted"/>
<reference evidence="4" key="1">
    <citation type="journal article" date="2019" name="Int. J. Syst. Evol. Microbiol.">
        <title>The Global Catalogue of Microorganisms (GCM) 10K type strain sequencing project: providing services to taxonomists for standard genome sequencing and annotation.</title>
        <authorList>
            <consortium name="The Broad Institute Genomics Platform"/>
            <consortium name="The Broad Institute Genome Sequencing Center for Infectious Disease"/>
            <person name="Wu L."/>
            <person name="Ma J."/>
        </authorList>
    </citation>
    <scope>NUCLEOTIDE SEQUENCE [LARGE SCALE GENOMIC DNA]</scope>
    <source>
        <strain evidence="4">JCM 16925</strain>
    </source>
</reference>
<organism evidence="3 4">
    <name type="scientific">Streptomyces shaanxiensis</name>
    <dbReference type="NCBI Taxonomy" id="653357"/>
    <lineage>
        <taxon>Bacteria</taxon>
        <taxon>Bacillati</taxon>
        <taxon>Actinomycetota</taxon>
        <taxon>Actinomycetes</taxon>
        <taxon>Kitasatosporales</taxon>
        <taxon>Streptomycetaceae</taxon>
        <taxon>Streptomyces</taxon>
    </lineage>
</organism>
<evidence type="ECO:0000313" key="3">
    <source>
        <dbReference type="EMBL" id="GAA4057577.1"/>
    </source>
</evidence>
<dbReference type="InterPro" id="IPR047603">
    <property type="entry name" value="FxsC_N"/>
</dbReference>
<dbReference type="SUPFAM" id="SSF52200">
    <property type="entry name" value="Toll/Interleukin receptor TIR domain"/>
    <property type="match status" value="1"/>
</dbReference>
<dbReference type="RefSeq" id="WP_345013157.1">
    <property type="nucleotide sequence ID" value="NZ_BAAAZY010000010.1"/>
</dbReference>
<name>A0ABP7V257_9ACTN</name>